<protein>
    <submittedName>
        <fullName evidence="2">Uncharacterized protein</fullName>
    </submittedName>
</protein>
<keyword evidence="3" id="KW-1185">Reference proteome</keyword>
<name>A0ABQ9I8M1_9NEOP</name>
<accession>A0ABQ9I8M1</accession>
<feature type="region of interest" description="Disordered" evidence="1">
    <location>
        <begin position="53"/>
        <end position="86"/>
    </location>
</feature>
<gene>
    <name evidence="2" type="ORF">PR048_005572</name>
</gene>
<sequence length="86" mass="9726">MKGMIYETPVESEEYLLAWIITAADLELPGIHERVYQNMVRGTMSDAGMKWREKRGIPEKTRRQTASSGTIPTCENSVTRPGIEPD</sequence>
<evidence type="ECO:0000313" key="2">
    <source>
        <dbReference type="EMBL" id="KAJ8892991.1"/>
    </source>
</evidence>
<feature type="compositionally biased region" description="Basic and acidic residues" evidence="1">
    <location>
        <begin position="53"/>
        <end position="62"/>
    </location>
</feature>
<dbReference type="EMBL" id="JARBHB010000002">
    <property type="protein sequence ID" value="KAJ8892991.1"/>
    <property type="molecule type" value="Genomic_DNA"/>
</dbReference>
<feature type="compositionally biased region" description="Polar residues" evidence="1">
    <location>
        <begin position="64"/>
        <end position="79"/>
    </location>
</feature>
<proteinExistence type="predicted"/>
<organism evidence="2 3">
    <name type="scientific">Dryococelus australis</name>
    <dbReference type="NCBI Taxonomy" id="614101"/>
    <lineage>
        <taxon>Eukaryota</taxon>
        <taxon>Metazoa</taxon>
        <taxon>Ecdysozoa</taxon>
        <taxon>Arthropoda</taxon>
        <taxon>Hexapoda</taxon>
        <taxon>Insecta</taxon>
        <taxon>Pterygota</taxon>
        <taxon>Neoptera</taxon>
        <taxon>Polyneoptera</taxon>
        <taxon>Phasmatodea</taxon>
        <taxon>Verophasmatodea</taxon>
        <taxon>Anareolatae</taxon>
        <taxon>Phasmatidae</taxon>
        <taxon>Eurycanthinae</taxon>
        <taxon>Dryococelus</taxon>
    </lineage>
</organism>
<comment type="caution">
    <text evidence="2">The sequence shown here is derived from an EMBL/GenBank/DDBJ whole genome shotgun (WGS) entry which is preliminary data.</text>
</comment>
<dbReference type="Proteomes" id="UP001159363">
    <property type="component" value="Chromosome 2"/>
</dbReference>
<evidence type="ECO:0000313" key="3">
    <source>
        <dbReference type="Proteomes" id="UP001159363"/>
    </source>
</evidence>
<evidence type="ECO:0000256" key="1">
    <source>
        <dbReference type="SAM" id="MobiDB-lite"/>
    </source>
</evidence>
<reference evidence="2 3" key="1">
    <citation type="submission" date="2023-02" db="EMBL/GenBank/DDBJ databases">
        <title>LHISI_Scaffold_Assembly.</title>
        <authorList>
            <person name="Stuart O.P."/>
            <person name="Cleave R."/>
            <person name="Magrath M.J.L."/>
            <person name="Mikheyev A.S."/>
        </authorList>
    </citation>
    <scope>NUCLEOTIDE SEQUENCE [LARGE SCALE GENOMIC DNA]</scope>
    <source>
        <strain evidence="2">Daus_M_001</strain>
        <tissue evidence="2">Leg muscle</tissue>
    </source>
</reference>